<sequence length="777" mass="84935">MPARPEDSVQKIKESTGRTHKTALVMVAAAVSDETWFKARLSEYMVKLPGMIEHAPMFRKYNDMLAGGWTPTLTNSASLKDAALFIAEARECLRSGSLDELQNSLYAASAKHHEFMESEPTSDHAAMQQWSKAIEEASLCMSGHASIEDWRAAVAAKLASVSADNMSARIFRDISDANILNLSEQNDLTDETMDALSRIRGSIPEPAQAMKWKDDQRPIVEACVGGVFDFIAQQICSRSDLDNEFFAINMGLSVMMGAVEGSDMAKEEAKMLGVYLTARRSCISLWSDGNGGHLLKKDITASDNYRNKMDPMQRHIMALEEQLKNIMQKDTRRFHRWVGFSKEVKSLVLELTAQQANADERVLKTAIQDLALVATGIPGATDPTESWLETFKGNTFKDLQKHADETVLKTSPQQMATLKCQLPEATANYKNSVAMAGKALDDALAVNAGQVLRDCATTKAYGVLMKKFSSDMCLDDLRDVVAAEVKAWRAETKLKEKDAFHKLILARVVSALQKKRRARMLAACAAAVRDLNRTQQEFVGGERLRGRNITQRPVNGGAACEGPLKQVSECGRTKCKEPDPVDCRLGDWEDWGACGKCGGQRKRARSVKQYAENGGAGCDEFVGEETGECPRDCGEEMRCMWTSWGDWSACSADCGAGKRSRRRGLELTAVPTEELNASASRGAHRRGSRAPAGQTQLPASDVVAKYEALYASTLAQEHGHARELAAAFAGGFGSLLVLAAGLRSACAPRRVRGLGSEAPQEWAPPRGHAPVAQAEDE</sequence>
<dbReference type="EMBL" id="CAUYUJ010021949">
    <property type="protein sequence ID" value="CAK0908081.1"/>
    <property type="molecule type" value="Genomic_DNA"/>
</dbReference>
<comment type="caution">
    <text evidence="2">The sequence shown here is derived from an EMBL/GenBank/DDBJ whole genome shotgun (WGS) entry which is preliminary data.</text>
</comment>
<evidence type="ECO:0000313" key="2">
    <source>
        <dbReference type="EMBL" id="CAK0908081.1"/>
    </source>
</evidence>
<dbReference type="PANTHER" id="PTHR11311:SF15">
    <property type="entry name" value="SPONDIN-2"/>
    <property type="match status" value="1"/>
</dbReference>
<organism evidence="2 3">
    <name type="scientific">Prorocentrum cordatum</name>
    <dbReference type="NCBI Taxonomy" id="2364126"/>
    <lineage>
        <taxon>Eukaryota</taxon>
        <taxon>Sar</taxon>
        <taxon>Alveolata</taxon>
        <taxon>Dinophyceae</taxon>
        <taxon>Prorocentrales</taxon>
        <taxon>Prorocentraceae</taxon>
        <taxon>Prorocentrum</taxon>
    </lineage>
</organism>
<dbReference type="PROSITE" id="PS50092">
    <property type="entry name" value="TSP1"/>
    <property type="match status" value="2"/>
</dbReference>
<dbReference type="InterPro" id="IPR036383">
    <property type="entry name" value="TSP1_rpt_sf"/>
</dbReference>
<dbReference type="Gene3D" id="2.20.100.10">
    <property type="entry name" value="Thrombospondin type-1 (TSP1) repeat"/>
    <property type="match status" value="2"/>
</dbReference>
<dbReference type="SMART" id="SM00209">
    <property type="entry name" value="TSP1"/>
    <property type="match status" value="2"/>
</dbReference>
<evidence type="ECO:0008006" key="4">
    <source>
        <dbReference type="Google" id="ProtNLM"/>
    </source>
</evidence>
<accession>A0ABN9Y683</accession>
<dbReference type="PANTHER" id="PTHR11311">
    <property type="entry name" value="SPONDIN"/>
    <property type="match status" value="1"/>
</dbReference>
<dbReference type="SUPFAM" id="SSF82895">
    <property type="entry name" value="TSP-1 type 1 repeat"/>
    <property type="match status" value="1"/>
</dbReference>
<dbReference type="InterPro" id="IPR000884">
    <property type="entry name" value="TSP1_rpt"/>
</dbReference>
<dbReference type="Proteomes" id="UP001189429">
    <property type="component" value="Unassembled WGS sequence"/>
</dbReference>
<name>A0ABN9Y683_9DINO</name>
<feature type="region of interest" description="Disordered" evidence="1">
    <location>
        <begin position="753"/>
        <end position="777"/>
    </location>
</feature>
<dbReference type="InterPro" id="IPR051418">
    <property type="entry name" value="Spondin/Thrombospondin_T1"/>
</dbReference>
<evidence type="ECO:0000256" key="1">
    <source>
        <dbReference type="SAM" id="MobiDB-lite"/>
    </source>
</evidence>
<feature type="region of interest" description="Disordered" evidence="1">
    <location>
        <begin position="676"/>
        <end position="696"/>
    </location>
</feature>
<gene>
    <name evidence="2" type="ORF">PCOR1329_LOCUS82852</name>
</gene>
<proteinExistence type="predicted"/>
<evidence type="ECO:0000313" key="3">
    <source>
        <dbReference type="Proteomes" id="UP001189429"/>
    </source>
</evidence>
<dbReference type="Pfam" id="PF00090">
    <property type="entry name" value="TSP_1"/>
    <property type="match status" value="1"/>
</dbReference>
<protein>
    <recommendedName>
        <fullName evidence="4">Spondin-1</fullName>
    </recommendedName>
</protein>
<reference evidence="2" key="1">
    <citation type="submission" date="2023-10" db="EMBL/GenBank/DDBJ databases">
        <authorList>
            <person name="Chen Y."/>
            <person name="Shah S."/>
            <person name="Dougan E. K."/>
            <person name="Thang M."/>
            <person name="Chan C."/>
        </authorList>
    </citation>
    <scope>NUCLEOTIDE SEQUENCE [LARGE SCALE GENOMIC DNA]</scope>
</reference>
<keyword evidence="3" id="KW-1185">Reference proteome</keyword>